<dbReference type="InterPro" id="IPR035906">
    <property type="entry name" value="MetI-like_sf"/>
</dbReference>
<dbReference type="EMBL" id="FWXR01000013">
    <property type="protein sequence ID" value="SMC93277.1"/>
    <property type="molecule type" value="Genomic_DNA"/>
</dbReference>
<dbReference type="PROSITE" id="PS50928">
    <property type="entry name" value="ABC_TM1"/>
    <property type="match status" value="1"/>
</dbReference>
<keyword evidence="4" id="KW-1003">Cell membrane</keyword>
<reference evidence="10 11" key="1">
    <citation type="submission" date="2017-04" db="EMBL/GenBank/DDBJ databases">
        <authorList>
            <person name="Afonso C.L."/>
            <person name="Miller P.J."/>
            <person name="Scott M.A."/>
            <person name="Spackman E."/>
            <person name="Goraichik I."/>
            <person name="Dimitrov K.M."/>
            <person name="Suarez D.L."/>
            <person name="Swayne D.E."/>
        </authorList>
    </citation>
    <scope>NUCLEOTIDE SEQUENCE [LARGE SCALE GENOMIC DNA]</scope>
    <source>
        <strain evidence="10 11">CGMCC 1.10972</strain>
    </source>
</reference>
<evidence type="ECO:0000259" key="9">
    <source>
        <dbReference type="PROSITE" id="PS50928"/>
    </source>
</evidence>
<evidence type="ECO:0000256" key="8">
    <source>
        <dbReference type="RuleBase" id="RU363032"/>
    </source>
</evidence>
<evidence type="ECO:0000313" key="11">
    <source>
        <dbReference type="Proteomes" id="UP000192656"/>
    </source>
</evidence>
<accession>A0A1W2D6W2</accession>
<dbReference type="InterPro" id="IPR000515">
    <property type="entry name" value="MetI-like"/>
</dbReference>
<proteinExistence type="inferred from homology"/>
<evidence type="ECO:0000256" key="6">
    <source>
        <dbReference type="ARBA" id="ARBA00022989"/>
    </source>
</evidence>
<dbReference type="AlphaFoldDB" id="A0A1W2D6W2"/>
<dbReference type="SUPFAM" id="SSF161098">
    <property type="entry name" value="MetI-like"/>
    <property type="match status" value="1"/>
</dbReference>
<comment type="similarity">
    <text evidence="2">Belongs to the binding-protein-dependent transport system permease family. CysTW subfamily.</text>
</comment>
<feature type="transmembrane region" description="Helical" evidence="8">
    <location>
        <begin position="158"/>
        <end position="180"/>
    </location>
</feature>
<evidence type="ECO:0000256" key="5">
    <source>
        <dbReference type="ARBA" id="ARBA00022692"/>
    </source>
</evidence>
<feature type="domain" description="ABC transmembrane type-1" evidence="9">
    <location>
        <begin position="81"/>
        <end position="295"/>
    </location>
</feature>
<dbReference type="Pfam" id="PF00528">
    <property type="entry name" value="BPD_transp_1"/>
    <property type="match status" value="1"/>
</dbReference>
<dbReference type="Gene3D" id="1.10.3720.10">
    <property type="entry name" value="MetI-like"/>
    <property type="match status" value="1"/>
</dbReference>
<keyword evidence="11" id="KW-1185">Reference proteome</keyword>
<evidence type="ECO:0000256" key="3">
    <source>
        <dbReference type="ARBA" id="ARBA00022448"/>
    </source>
</evidence>
<dbReference type="GO" id="GO:0055085">
    <property type="term" value="P:transmembrane transport"/>
    <property type="evidence" value="ECO:0007669"/>
    <property type="project" value="InterPro"/>
</dbReference>
<feature type="transmembrane region" description="Helical" evidence="8">
    <location>
        <begin position="274"/>
        <end position="296"/>
    </location>
</feature>
<feature type="transmembrane region" description="Helical" evidence="8">
    <location>
        <begin position="132"/>
        <end position="152"/>
    </location>
</feature>
<evidence type="ECO:0000256" key="1">
    <source>
        <dbReference type="ARBA" id="ARBA00004651"/>
    </source>
</evidence>
<feature type="transmembrane region" description="Helical" evidence="8">
    <location>
        <begin position="31"/>
        <end position="52"/>
    </location>
</feature>
<feature type="transmembrane region" description="Helical" evidence="8">
    <location>
        <begin position="222"/>
        <end position="248"/>
    </location>
</feature>
<dbReference type="PANTHER" id="PTHR42929:SF1">
    <property type="entry name" value="INNER MEMBRANE ABC TRANSPORTER PERMEASE PROTEIN YDCU-RELATED"/>
    <property type="match status" value="1"/>
</dbReference>
<gene>
    <name evidence="10" type="ORF">SAMN06297251_11330</name>
</gene>
<dbReference type="GO" id="GO:0005886">
    <property type="term" value="C:plasma membrane"/>
    <property type="evidence" value="ECO:0007669"/>
    <property type="project" value="UniProtKB-SubCell"/>
</dbReference>
<protein>
    <submittedName>
        <fullName evidence="10">Putative spermidine/putrescine transport system permease protein</fullName>
    </submittedName>
</protein>
<dbReference type="Proteomes" id="UP000192656">
    <property type="component" value="Unassembled WGS sequence"/>
</dbReference>
<evidence type="ECO:0000313" key="10">
    <source>
        <dbReference type="EMBL" id="SMC93277.1"/>
    </source>
</evidence>
<dbReference type="PANTHER" id="PTHR42929">
    <property type="entry name" value="INNER MEMBRANE ABC TRANSPORTER PERMEASE PROTEIN YDCU-RELATED-RELATED"/>
    <property type="match status" value="1"/>
</dbReference>
<evidence type="ECO:0000256" key="7">
    <source>
        <dbReference type="ARBA" id="ARBA00023136"/>
    </source>
</evidence>
<comment type="subcellular location">
    <subcellularLocation>
        <location evidence="1 8">Cell membrane</location>
        <topology evidence="1 8">Multi-pass membrane protein</topology>
    </subcellularLocation>
</comment>
<sequence length="305" mass="33723">MVDISDGHGLAKEGRRFGSGFPMSLRLDWNWLGVAPYLTFAFLFLILPILYLIQGAFQTPDGSYSLTTLISLSQPQLAGSYWLSIRLSFVSASLGAVFGLFLACALILGGLPSWMRRAFMTYSGVASNFAGVPLAFAFIATLGRLGLATLILRDVFGLNIYAAGFSLFSFWGLAIVYLYFQMPLMVLMITPALEGLRPQWKEAAESLGASTWQYWRHIGLPILAPSVLGCFLLLFANAFGTLATIYALTGGNYEVVPIVLFQQIRGNVLYNPNLGYALAFGMILIMIVTNSLYFLLRRRAERWQK</sequence>
<evidence type="ECO:0000256" key="2">
    <source>
        <dbReference type="ARBA" id="ARBA00007069"/>
    </source>
</evidence>
<name>A0A1W2D6W2_9HYPH</name>
<keyword evidence="5 8" id="KW-0812">Transmembrane</keyword>
<dbReference type="CDD" id="cd06261">
    <property type="entry name" value="TM_PBP2"/>
    <property type="match status" value="1"/>
</dbReference>
<keyword evidence="3 8" id="KW-0813">Transport</keyword>
<keyword evidence="7 8" id="KW-0472">Membrane</keyword>
<organism evidence="10 11">
    <name type="scientific">Fulvimarina manganoxydans</name>
    <dbReference type="NCBI Taxonomy" id="937218"/>
    <lineage>
        <taxon>Bacteria</taxon>
        <taxon>Pseudomonadati</taxon>
        <taxon>Pseudomonadota</taxon>
        <taxon>Alphaproteobacteria</taxon>
        <taxon>Hyphomicrobiales</taxon>
        <taxon>Aurantimonadaceae</taxon>
        <taxon>Fulvimarina</taxon>
    </lineage>
</organism>
<feature type="transmembrane region" description="Helical" evidence="8">
    <location>
        <begin position="89"/>
        <end position="111"/>
    </location>
</feature>
<evidence type="ECO:0000256" key="4">
    <source>
        <dbReference type="ARBA" id="ARBA00022475"/>
    </source>
</evidence>
<keyword evidence="6 8" id="KW-1133">Transmembrane helix</keyword>
<dbReference type="STRING" id="937218.SAMN06297251_11330"/>